<dbReference type="SUPFAM" id="SSF55724">
    <property type="entry name" value="Mog1p/PsbP-like"/>
    <property type="match status" value="1"/>
</dbReference>
<sequence>MIKRLVSCLLIFLTFSLVSCSASLSGLQRYTDAIDGYQFLYPNGWMPVEVQNATEGVDVVYRDFIERTENLSVIISKVGDSKELSDLGTPTDVGYRFMKMVNQDPESGRNAELISAEKREVDGKDYYILEYRVKLDEDQYRHNLASVVTNNGKLFTFNISTKESRWDNVSDLFRVVANSFSLASY</sequence>
<dbReference type="Pfam" id="PF01789">
    <property type="entry name" value="PsbP"/>
    <property type="match status" value="1"/>
</dbReference>
<dbReference type="Proteomes" id="UP000654604">
    <property type="component" value="Unassembled WGS sequence"/>
</dbReference>
<dbReference type="EMBL" id="JADEWC010000012">
    <property type="protein sequence ID" value="MBE9222437.1"/>
    <property type="molecule type" value="Genomic_DNA"/>
</dbReference>
<feature type="domain" description="PsbP C-terminal" evidence="2">
    <location>
        <begin position="25"/>
        <end position="181"/>
    </location>
</feature>
<dbReference type="InterPro" id="IPR016123">
    <property type="entry name" value="Mog1/PsbP_a/b/a-sand"/>
</dbReference>
<dbReference type="NCBIfam" id="NF040946">
    <property type="entry name" value="PSII_PsbP"/>
    <property type="match status" value="1"/>
</dbReference>
<feature type="chain" id="PRO_5046974536" evidence="1">
    <location>
        <begin position="22"/>
        <end position="185"/>
    </location>
</feature>
<feature type="signal peptide" evidence="1">
    <location>
        <begin position="1"/>
        <end position="21"/>
    </location>
</feature>
<dbReference type="Gene3D" id="3.40.1000.10">
    <property type="entry name" value="Mog1/PsbP, alpha/beta/alpha sandwich"/>
    <property type="match status" value="1"/>
</dbReference>
<keyword evidence="4" id="KW-1185">Reference proteome</keyword>
<proteinExistence type="predicted"/>
<dbReference type="RefSeq" id="WP_193800599.1">
    <property type="nucleotide sequence ID" value="NZ_JADEWC010000012.1"/>
</dbReference>
<dbReference type="PROSITE" id="PS51257">
    <property type="entry name" value="PROKAR_LIPOPROTEIN"/>
    <property type="match status" value="1"/>
</dbReference>
<protein>
    <submittedName>
        <fullName evidence="3">Photosystem II reaction center PsbP family protein</fullName>
    </submittedName>
</protein>
<evidence type="ECO:0000313" key="4">
    <source>
        <dbReference type="Proteomes" id="UP000654604"/>
    </source>
</evidence>
<evidence type="ECO:0000256" key="1">
    <source>
        <dbReference type="SAM" id="SignalP"/>
    </source>
</evidence>
<dbReference type="PANTHER" id="PTHR31407:SF16">
    <property type="entry name" value="PSBP DOMAIN-CONTAINING PROTEIN 7, CHLOROPLASTIC"/>
    <property type="match status" value="1"/>
</dbReference>
<dbReference type="InterPro" id="IPR002683">
    <property type="entry name" value="PsbP_C"/>
</dbReference>
<gene>
    <name evidence="3" type="ORF">IQ215_06975</name>
</gene>
<accession>A0ABR9V3H4</accession>
<comment type="caution">
    <text evidence="3">The sequence shown here is derived from an EMBL/GenBank/DDBJ whole genome shotgun (WGS) entry which is preliminary data.</text>
</comment>
<dbReference type="PANTHER" id="PTHR31407">
    <property type="match status" value="1"/>
</dbReference>
<organism evidence="3 4">
    <name type="scientific">Cyanobacterium stanieri LEGE 03274</name>
    <dbReference type="NCBI Taxonomy" id="1828756"/>
    <lineage>
        <taxon>Bacteria</taxon>
        <taxon>Bacillati</taxon>
        <taxon>Cyanobacteriota</taxon>
        <taxon>Cyanophyceae</taxon>
        <taxon>Oscillatoriophycideae</taxon>
        <taxon>Chroococcales</taxon>
        <taxon>Geminocystaceae</taxon>
        <taxon>Cyanobacterium</taxon>
    </lineage>
</organism>
<evidence type="ECO:0000259" key="2">
    <source>
        <dbReference type="Pfam" id="PF01789"/>
    </source>
</evidence>
<name>A0ABR9V3H4_9CHRO</name>
<keyword evidence="1" id="KW-0732">Signal</keyword>
<evidence type="ECO:0000313" key="3">
    <source>
        <dbReference type="EMBL" id="MBE9222437.1"/>
    </source>
</evidence>
<reference evidence="3 4" key="1">
    <citation type="submission" date="2020-10" db="EMBL/GenBank/DDBJ databases">
        <authorList>
            <person name="Castelo-Branco R."/>
            <person name="Eusebio N."/>
            <person name="Adriana R."/>
            <person name="Vieira A."/>
            <person name="Brugerolle De Fraissinette N."/>
            <person name="Rezende De Castro R."/>
            <person name="Schneider M.P."/>
            <person name="Vasconcelos V."/>
            <person name="Leao P.N."/>
        </authorList>
    </citation>
    <scope>NUCLEOTIDE SEQUENCE [LARGE SCALE GENOMIC DNA]</scope>
    <source>
        <strain evidence="3 4">LEGE 03274</strain>
    </source>
</reference>